<sequence length="161" mass="17532">MSITFEGPAVFVADMNSARKFYEGLLGLEVQFAVAEAYTAYAGGMSLWSAASASELIHGCTPAEQPGPQGRSNFELYFETETIVESWDKIESAGVPIVHGVREMPWGQRCFRIQDPDGHLVEVGEPMPLVIRNLLKTGLSPQEVADRTMAPLEMVEAVAKG</sequence>
<dbReference type="KEGG" id="dfl:DFE_1688"/>
<dbReference type="RefSeq" id="WP_126378485.1">
    <property type="nucleotide sequence ID" value="NZ_AP017378.1"/>
</dbReference>
<feature type="domain" description="VOC" evidence="1">
    <location>
        <begin position="4"/>
        <end position="126"/>
    </location>
</feature>
<dbReference type="EMBL" id="AP017378">
    <property type="protein sequence ID" value="BBD08414.1"/>
    <property type="molecule type" value="Genomic_DNA"/>
</dbReference>
<evidence type="ECO:0000259" key="1">
    <source>
        <dbReference type="PROSITE" id="PS51819"/>
    </source>
</evidence>
<dbReference type="InterPro" id="IPR037523">
    <property type="entry name" value="VOC_core"/>
</dbReference>
<dbReference type="InterPro" id="IPR050383">
    <property type="entry name" value="GlyoxalaseI/FosfomycinResist"/>
</dbReference>
<proteinExistence type="predicted"/>
<gene>
    <name evidence="2" type="ORF">DFE_1688</name>
</gene>
<dbReference type="PANTHER" id="PTHR21366:SF22">
    <property type="entry name" value="VOC DOMAIN-CONTAINING PROTEIN"/>
    <property type="match status" value="1"/>
</dbReference>
<dbReference type="Gene3D" id="3.10.180.10">
    <property type="entry name" value="2,3-Dihydroxybiphenyl 1,2-Dioxygenase, domain 1"/>
    <property type="match status" value="1"/>
</dbReference>
<organism evidence="2 3">
    <name type="scientific">Desulfovibrio ferrophilus</name>
    <dbReference type="NCBI Taxonomy" id="241368"/>
    <lineage>
        <taxon>Bacteria</taxon>
        <taxon>Pseudomonadati</taxon>
        <taxon>Thermodesulfobacteriota</taxon>
        <taxon>Desulfovibrionia</taxon>
        <taxon>Desulfovibrionales</taxon>
        <taxon>Desulfovibrionaceae</taxon>
        <taxon>Desulfovibrio</taxon>
    </lineage>
</organism>
<dbReference type="SUPFAM" id="SSF54593">
    <property type="entry name" value="Glyoxalase/Bleomycin resistance protein/Dihydroxybiphenyl dioxygenase"/>
    <property type="match status" value="1"/>
</dbReference>
<evidence type="ECO:0000313" key="3">
    <source>
        <dbReference type="Proteomes" id="UP000269883"/>
    </source>
</evidence>
<dbReference type="InterPro" id="IPR025870">
    <property type="entry name" value="Glyoxalase-like_dom"/>
</dbReference>
<keyword evidence="3" id="KW-1185">Reference proteome</keyword>
<dbReference type="InterPro" id="IPR029068">
    <property type="entry name" value="Glyas_Bleomycin-R_OHBP_Dase"/>
</dbReference>
<dbReference type="Proteomes" id="UP000269883">
    <property type="component" value="Chromosome"/>
</dbReference>
<dbReference type="PANTHER" id="PTHR21366">
    <property type="entry name" value="GLYOXALASE FAMILY PROTEIN"/>
    <property type="match status" value="1"/>
</dbReference>
<protein>
    <recommendedName>
        <fullName evidence="1">VOC domain-containing protein</fullName>
    </recommendedName>
</protein>
<reference evidence="2 3" key="1">
    <citation type="journal article" date="2018" name="Sci. Adv.">
        <title>Multi-heme cytochromes provide a pathway for survival in energy-limited environments.</title>
        <authorList>
            <person name="Deng X."/>
            <person name="Dohmae N."/>
            <person name="Nealson K.H."/>
            <person name="Hashimoto K."/>
            <person name="Okamoto A."/>
        </authorList>
    </citation>
    <scope>NUCLEOTIDE SEQUENCE [LARGE SCALE GENOMIC DNA]</scope>
    <source>
        <strain evidence="2 3">IS5</strain>
    </source>
</reference>
<evidence type="ECO:0000313" key="2">
    <source>
        <dbReference type="EMBL" id="BBD08414.1"/>
    </source>
</evidence>
<dbReference type="AlphaFoldDB" id="A0A2Z6AYS1"/>
<accession>A0A2Z6AYS1</accession>
<dbReference type="Pfam" id="PF12681">
    <property type="entry name" value="Glyoxalase_2"/>
    <property type="match status" value="1"/>
</dbReference>
<name>A0A2Z6AYS1_9BACT</name>
<dbReference type="OrthoDB" id="9797663at2"/>
<dbReference type="PROSITE" id="PS51819">
    <property type="entry name" value="VOC"/>
    <property type="match status" value="1"/>
</dbReference>